<feature type="compositionally biased region" description="Pro residues" evidence="1">
    <location>
        <begin position="343"/>
        <end position="355"/>
    </location>
</feature>
<sequence>MSLQHVYKVIRFYSFWKTCTSFHRIVTMIDKVTDDLGRSTGSAGSSTSSTATTSNPEFKKRLFVQYLWRNAKAIEKARVQKEFDPRRQRLLRFVNDPKSKRKAFMQQPSTSTKKGIILEDDDIVLHYGDGCSEPLPVFSVDKPPMDSTSTLTNTLRCPVKFISKVSSEEILSDTRWWKQTSASTRFYQSDTLRTFHPVTMLHCRGEMRSAYRSRARGGGLQSVPLVNVYRVARHFGYWHTCHAFHRIISVISPVTSEGQIACGFKQRIFVQYFWRHQKESDRARVQKEYNDSRSRLSAPLPSTSSLQQSRSTWNHNHHIATRCNSREDILATGYSTSEGTLSPPLPKVPRRPPIVHPRRDRAMSLTPTTKLPTVPRLSIDSNTLGRRK</sequence>
<feature type="region of interest" description="Disordered" evidence="1">
    <location>
        <begin position="283"/>
        <end position="313"/>
    </location>
</feature>
<feature type="region of interest" description="Disordered" evidence="1">
    <location>
        <begin position="334"/>
        <end position="388"/>
    </location>
</feature>
<feature type="compositionally biased region" description="Polar residues" evidence="1">
    <location>
        <begin position="379"/>
        <end position="388"/>
    </location>
</feature>
<proteinExistence type="predicted"/>
<dbReference type="EMBL" id="BTSY01000002">
    <property type="protein sequence ID" value="GMT13214.1"/>
    <property type="molecule type" value="Genomic_DNA"/>
</dbReference>
<protein>
    <submittedName>
        <fullName evidence="2">Uncharacterized protein</fullName>
    </submittedName>
</protein>
<organism evidence="2 3">
    <name type="scientific">Pristionchus fissidentatus</name>
    <dbReference type="NCBI Taxonomy" id="1538716"/>
    <lineage>
        <taxon>Eukaryota</taxon>
        <taxon>Metazoa</taxon>
        <taxon>Ecdysozoa</taxon>
        <taxon>Nematoda</taxon>
        <taxon>Chromadorea</taxon>
        <taxon>Rhabditida</taxon>
        <taxon>Rhabditina</taxon>
        <taxon>Diplogasteromorpha</taxon>
        <taxon>Diplogasteroidea</taxon>
        <taxon>Neodiplogasteridae</taxon>
        <taxon>Pristionchus</taxon>
    </lineage>
</organism>
<accession>A0AAV5V3U8</accession>
<dbReference type="Proteomes" id="UP001432322">
    <property type="component" value="Unassembled WGS sequence"/>
</dbReference>
<evidence type="ECO:0000313" key="2">
    <source>
        <dbReference type="EMBL" id="GMT13214.1"/>
    </source>
</evidence>
<feature type="compositionally biased region" description="Polar residues" evidence="1">
    <location>
        <begin position="300"/>
        <end position="313"/>
    </location>
</feature>
<dbReference type="AlphaFoldDB" id="A0AAV5V3U8"/>
<gene>
    <name evidence="2" type="ORF">PFISCL1PPCAC_4511</name>
</gene>
<keyword evidence="3" id="KW-1185">Reference proteome</keyword>
<comment type="caution">
    <text evidence="2">The sequence shown here is derived from an EMBL/GenBank/DDBJ whole genome shotgun (WGS) entry which is preliminary data.</text>
</comment>
<reference evidence="2" key="1">
    <citation type="submission" date="2023-10" db="EMBL/GenBank/DDBJ databases">
        <title>Genome assembly of Pristionchus species.</title>
        <authorList>
            <person name="Yoshida K."/>
            <person name="Sommer R.J."/>
        </authorList>
    </citation>
    <scope>NUCLEOTIDE SEQUENCE</scope>
    <source>
        <strain evidence="2">RS5133</strain>
    </source>
</reference>
<evidence type="ECO:0000313" key="3">
    <source>
        <dbReference type="Proteomes" id="UP001432322"/>
    </source>
</evidence>
<feature type="compositionally biased region" description="Basic and acidic residues" evidence="1">
    <location>
        <begin position="283"/>
        <end position="294"/>
    </location>
</feature>
<evidence type="ECO:0000256" key="1">
    <source>
        <dbReference type="SAM" id="MobiDB-lite"/>
    </source>
</evidence>
<feature type="non-terminal residue" evidence="2">
    <location>
        <position position="388"/>
    </location>
</feature>
<name>A0AAV5V3U8_9BILA</name>